<feature type="transmembrane region" description="Helical" evidence="3">
    <location>
        <begin position="280"/>
        <end position="299"/>
    </location>
</feature>
<dbReference type="Gene3D" id="1.25.40.10">
    <property type="entry name" value="Tetratricopeptide repeat domain"/>
    <property type="match status" value="1"/>
</dbReference>
<dbReference type="SUPFAM" id="SSF48452">
    <property type="entry name" value="TPR-like"/>
    <property type="match status" value="1"/>
</dbReference>
<reference evidence="4 5" key="1">
    <citation type="journal article" date="2017" name="ISME J.">
        <title>Potential for microbial H2 and metal transformations associated with novel bacteria and archaea in deep terrestrial subsurface sediments.</title>
        <authorList>
            <person name="Hernsdorf A.W."/>
            <person name="Amano Y."/>
            <person name="Miyakawa K."/>
            <person name="Ise K."/>
            <person name="Suzuki Y."/>
            <person name="Anantharaman K."/>
            <person name="Probst A."/>
            <person name="Burstein D."/>
            <person name="Thomas B.C."/>
            <person name="Banfield J.F."/>
        </authorList>
    </citation>
    <scope>NUCLEOTIDE SEQUENCE [LARGE SCALE GENOMIC DNA]</scope>
    <source>
        <strain evidence="4">HGW-Kuenenbacteria-1</strain>
    </source>
</reference>
<feature type="transmembrane region" description="Helical" evidence="3">
    <location>
        <begin position="202"/>
        <end position="220"/>
    </location>
</feature>
<keyword evidence="1" id="KW-0677">Repeat</keyword>
<proteinExistence type="predicted"/>
<dbReference type="PANTHER" id="PTHR44227">
    <property type="match status" value="1"/>
</dbReference>
<evidence type="ECO:0000256" key="3">
    <source>
        <dbReference type="SAM" id="Phobius"/>
    </source>
</evidence>
<comment type="caution">
    <text evidence="4">The sequence shown here is derived from an EMBL/GenBank/DDBJ whole genome shotgun (WGS) entry which is preliminary data.</text>
</comment>
<dbReference type="SMART" id="SM00028">
    <property type="entry name" value="TPR"/>
    <property type="match status" value="2"/>
</dbReference>
<feature type="transmembrane region" description="Helical" evidence="3">
    <location>
        <begin position="133"/>
        <end position="155"/>
    </location>
</feature>
<evidence type="ECO:0000256" key="2">
    <source>
        <dbReference type="ARBA" id="ARBA00022803"/>
    </source>
</evidence>
<organism evidence="4 5">
    <name type="scientific">Candidatus Kuenenbacteria bacterium HGW-Kuenenbacteria-1</name>
    <dbReference type="NCBI Taxonomy" id="2013812"/>
    <lineage>
        <taxon>Bacteria</taxon>
        <taxon>Candidatus Kueneniibacteriota</taxon>
    </lineage>
</organism>
<dbReference type="PANTHER" id="PTHR44227:SF3">
    <property type="entry name" value="PROTEIN O-MANNOSYL-TRANSFERASE TMTC4"/>
    <property type="match status" value="1"/>
</dbReference>
<name>A0A2N1UP02_9BACT</name>
<feature type="transmembrane region" description="Helical" evidence="3">
    <location>
        <begin position="241"/>
        <end position="260"/>
    </location>
</feature>
<accession>A0A2N1UP02</accession>
<feature type="transmembrane region" description="Helical" evidence="3">
    <location>
        <begin position="337"/>
        <end position="355"/>
    </location>
</feature>
<evidence type="ECO:0000313" key="5">
    <source>
        <dbReference type="Proteomes" id="UP000233414"/>
    </source>
</evidence>
<keyword evidence="2" id="KW-0802">TPR repeat</keyword>
<feature type="transmembrane region" description="Helical" evidence="3">
    <location>
        <begin position="362"/>
        <end position="380"/>
    </location>
</feature>
<keyword evidence="3" id="KW-1133">Transmembrane helix</keyword>
<dbReference type="InterPro" id="IPR052346">
    <property type="entry name" value="O-mannosyl-transferase_TMTC"/>
</dbReference>
<evidence type="ECO:0000313" key="4">
    <source>
        <dbReference type="EMBL" id="PKL72597.1"/>
    </source>
</evidence>
<keyword evidence="3" id="KW-0812">Transmembrane</keyword>
<dbReference type="EMBL" id="PGYQ01000002">
    <property type="protein sequence ID" value="PKL72597.1"/>
    <property type="molecule type" value="Genomic_DNA"/>
</dbReference>
<dbReference type="InterPro" id="IPR011990">
    <property type="entry name" value="TPR-like_helical_dom_sf"/>
</dbReference>
<protein>
    <submittedName>
        <fullName evidence="4">Uncharacterized protein</fullName>
    </submittedName>
</protein>
<feature type="transmembrane region" description="Helical" evidence="3">
    <location>
        <begin position="162"/>
        <end position="190"/>
    </location>
</feature>
<keyword evidence="3" id="KW-0472">Membrane</keyword>
<dbReference type="AlphaFoldDB" id="A0A2N1UP02"/>
<evidence type="ECO:0000256" key="1">
    <source>
        <dbReference type="ARBA" id="ARBA00022737"/>
    </source>
</evidence>
<dbReference type="Pfam" id="PF13181">
    <property type="entry name" value="TPR_8"/>
    <property type="match status" value="1"/>
</dbReference>
<dbReference type="Proteomes" id="UP000233414">
    <property type="component" value="Unassembled WGS sequence"/>
</dbReference>
<feature type="transmembrane region" description="Helical" evidence="3">
    <location>
        <begin position="109"/>
        <end position="127"/>
    </location>
</feature>
<feature type="transmembrane region" description="Helical" evidence="3">
    <location>
        <begin position="306"/>
        <end position="325"/>
    </location>
</feature>
<gene>
    <name evidence="4" type="ORF">CVV26_01135</name>
</gene>
<sequence>MRNILIIIIFGFLVYGFSLSNNFVWDDEEQVVNNQVIHSFANFPKFFQGSTFNAGGANGLNGLYYKPLMTSGFSAVYSLFGPNPFFFHLLSLLFHISNAILIFLIFSRFFSNPIALFCSLIFLIHPINVEAVVYISSLQEVMFLFFGLLSFYFVFKKKMPILIGIFFLLALFSKETAIGFFLLIPLYFIMCEKWKSFNNKTIFYLLFSLAIYLFLRIKLAEVLFQKHDLSPISRMDFFERLISIPKIIFFYIKTFFYPVYLGISQHWAVQTFDFQNFWRPLLMIAGFFLLLIMGFVYLLKKKDPMTMIYSFFFLWFLIGLGMHSQIVSLDMTVADRWFYFSIIGLLGMIGVMLSKIKKNKKIILIVGIIILLLFSIRSFIRTLDWKNGLTLYSKDIKIVTGSFDLENNLGVELYRNKNYKDAKIHFQKSTEIAPFWWTNWNNLGVSFEDEKNYSKAADCYQKAIDNGQYFLAYENLAKLLVFYGKDQKMAGEFLQTALKLFPMNNNLLQIDTFYHQLNQSNLNQESN</sequence>
<dbReference type="InterPro" id="IPR019734">
    <property type="entry name" value="TPR_rpt"/>
</dbReference>